<accession>A0A1Y2G4R2</accession>
<evidence type="ECO:0000313" key="1">
    <source>
        <dbReference type="EMBL" id="ORY92931.1"/>
    </source>
</evidence>
<evidence type="ECO:0000313" key="2">
    <source>
        <dbReference type="Proteomes" id="UP000193467"/>
    </source>
</evidence>
<dbReference type="AlphaFoldDB" id="A0A1Y2G4R2"/>
<reference evidence="1 2" key="1">
    <citation type="submission" date="2016-07" db="EMBL/GenBank/DDBJ databases">
        <title>Pervasive Adenine N6-methylation of Active Genes in Fungi.</title>
        <authorList>
            <consortium name="DOE Joint Genome Institute"/>
            <person name="Mondo S.J."/>
            <person name="Dannebaum R.O."/>
            <person name="Kuo R.C."/>
            <person name="Labutti K."/>
            <person name="Haridas S."/>
            <person name="Kuo A."/>
            <person name="Salamov A."/>
            <person name="Ahrendt S.R."/>
            <person name="Lipzen A."/>
            <person name="Sullivan W."/>
            <person name="Andreopoulos W.B."/>
            <person name="Clum A."/>
            <person name="Lindquist E."/>
            <person name="Daum C."/>
            <person name="Ramamoorthy G.K."/>
            <person name="Gryganskyi A."/>
            <person name="Culley D."/>
            <person name="Magnuson J.K."/>
            <person name="James T.Y."/>
            <person name="O'Malley M.A."/>
            <person name="Stajich J.E."/>
            <person name="Spatafora J.W."/>
            <person name="Visel A."/>
            <person name="Grigoriev I.V."/>
        </authorList>
    </citation>
    <scope>NUCLEOTIDE SEQUENCE [LARGE SCALE GENOMIC DNA]</scope>
    <source>
        <strain evidence="1 2">62-1032</strain>
    </source>
</reference>
<dbReference type="Proteomes" id="UP000193467">
    <property type="component" value="Unassembled WGS sequence"/>
</dbReference>
<name>A0A1Y2G4R2_9BASI</name>
<gene>
    <name evidence="1" type="ORF">BCR35DRAFT_349228</name>
</gene>
<keyword evidence="2" id="KW-1185">Reference proteome</keyword>
<protein>
    <submittedName>
        <fullName evidence="1">Uncharacterized protein</fullName>
    </submittedName>
</protein>
<sequence length="424" mass="49120">MVNQALLLLKGYTFIRGTRSSERIAFEWLSGRRFTDACRLVRFVSIAVGMWVGWRLVVTWALGTALFNELCQSKTDIPGDLTTLAITLYSFARPAFCFAKLRSIIICELILILASCAEMAEARERWISEAQVPWLHVKRGVRFWRRLWRRRSLSPNEIYLEDSLTRLDQLASGIASLEVPLVARPPNPSLGPLGLSLPDGVWPERKVTLSQEAIDAVKATAWELAILDRLPTERRRIVARAVSFALGRIDRLIADGSSDELSQEKIEQLYHLPDWQKKIRHQYYYLHRALMIAEERDLDALCSFSAVESPPFLWAWIKQYCTSWIHLYKLEAIRTHRSADDPSSLPTFAEQALRPWRDSMLKLVAHDQGRLRNDVALSLLWNLEWEYKVAVRERQVELWRSKLEVAILDLVLLWKEKKRSTARR</sequence>
<dbReference type="EMBL" id="MCGR01000001">
    <property type="protein sequence ID" value="ORY92931.1"/>
    <property type="molecule type" value="Genomic_DNA"/>
</dbReference>
<organism evidence="1 2">
    <name type="scientific">Leucosporidium creatinivorum</name>
    <dbReference type="NCBI Taxonomy" id="106004"/>
    <lineage>
        <taxon>Eukaryota</taxon>
        <taxon>Fungi</taxon>
        <taxon>Dikarya</taxon>
        <taxon>Basidiomycota</taxon>
        <taxon>Pucciniomycotina</taxon>
        <taxon>Microbotryomycetes</taxon>
        <taxon>Leucosporidiales</taxon>
        <taxon>Leucosporidium</taxon>
    </lineage>
</organism>
<comment type="caution">
    <text evidence="1">The sequence shown here is derived from an EMBL/GenBank/DDBJ whole genome shotgun (WGS) entry which is preliminary data.</text>
</comment>
<dbReference type="InParanoid" id="A0A1Y2G4R2"/>
<proteinExistence type="predicted"/>